<accession>A0ABY4E7K3</accession>
<protein>
    <submittedName>
        <fullName evidence="1">Uncharacterized protein</fullName>
    </submittedName>
</protein>
<dbReference type="RefSeq" id="WP_019959388.1">
    <property type="nucleotide sequence ID" value="NZ_CP091512.1"/>
</dbReference>
<evidence type="ECO:0000313" key="2">
    <source>
        <dbReference type="Proteomes" id="UP000832034"/>
    </source>
</evidence>
<proteinExistence type="predicted"/>
<name>A0ABY4E7K3_VITST</name>
<gene>
    <name evidence="1" type="ORF">LVJ81_06735</name>
</gene>
<reference evidence="1" key="1">
    <citation type="submission" date="2021-12" db="EMBL/GenBank/DDBJ databases">
        <authorList>
            <person name="Veyrier F.J."/>
        </authorList>
    </citation>
    <scope>NUCLEOTIDE SEQUENCE</scope>
    <source>
        <strain evidence="1">SAG 1488-6</strain>
    </source>
</reference>
<dbReference type="Proteomes" id="UP000832034">
    <property type="component" value="Chromosome"/>
</dbReference>
<dbReference type="EMBL" id="CP091512">
    <property type="protein sequence ID" value="UOO91370.1"/>
    <property type="molecule type" value="Genomic_DNA"/>
</dbReference>
<sequence>MNEQNKFNQLLSRMQDDADLQNKFLSNPSAVLQHLDIPIIDNLRFPKALSDNELETNILNTLTLEQTTPPNDPAITMTKHWWGINIQWSEQFTSDYINNLVKLHHMQEQFTLAAQTAKLHSIDETLTRAFAMAFMAKSVDIRMTNKKKGVHWPITWRQMALIVAQPNVIGALAYTHPLHN</sequence>
<organism evidence="1 2">
    <name type="scientific">Vitreoscilla stercoraria</name>
    <dbReference type="NCBI Taxonomy" id="61"/>
    <lineage>
        <taxon>Bacteria</taxon>
        <taxon>Pseudomonadati</taxon>
        <taxon>Pseudomonadota</taxon>
        <taxon>Betaproteobacteria</taxon>
        <taxon>Neisseriales</taxon>
        <taxon>Neisseriaceae</taxon>
        <taxon>Vitreoscilla</taxon>
    </lineage>
</organism>
<reference evidence="1" key="2">
    <citation type="journal article" date="2022" name="Res Sq">
        <title>Evolution of multicellular longitudinally dividing oral cavity symbionts (Neisseriaceae).</title>
        <authorList>
            <person name="Nyongesa S."/>
            <person name="Weber P."/>
            <person name="Bernet E."/>
            <person name="Pullido F."/>
            <person name="Nieckarz M."/>
            <person name="Delaby M."/>
            <person name="Nieves C."/>
            <person name="Viehboeck T."/>
            <person name="Krause N."/>
            <person name="Rivera-Millot A."/>
            <person name="Nakamura A."/>
            <person name="Vischer N."/>
            <person name="VanNieuwenhze M."/>
            <person name="Brun Y."/>
            <person name="Cava F."/>
            <person name="Bulgheresi S."/>
            <person name="Veyrier F."/>
        </authorList>
    </citation>
    <scope>NUCLEOTIDE SEQUENCE</scope>
    <source>
        <strain evidence="1">SAG 1488-6</strain>
    </source>
</reference>
<keyword evidence="2" id="KW-1185">Reference proteome</keyword>
<evidence type="ECO:0000313" key="1">
    <source>
        <dbReference type="EMBL" id="UOO91370.1"/>
    </source>
</evidence>